<dbReference type="RefSeq" id="WP_051456721.1">
    <property type="nucleotide sequence ID" value="NZ_ATAX01000036.1"/>
</dbReference>
<dbReference type="eggNOG" id="ENOG5032T5B">
    <property type="taxonomic scope" value="Bacteria"/>
</dbReference>
<dbReference type="Proteomes" id="UP000019365">
    <property type="component" value="Unassembled WGS sequence"/>
</dbReference>
<evidence type="ECO:0000313" key="2">
    <source>
        <dbReference type="EMBL" id="EWM52343.1"/>
    </source>
</evidence>
<feature type="chain" id="PRO_5038936905" description="Lipoprotein" evidence="1">
    <location>
        <begin position="25"/>
        <end position="174"/>
    </location>
</feature>
<keyword evidence="1" id="KW-0732">Signal</keyword>
<comment type="caution">
    <text evidence="2">The sequence shown here is derived from an EMBL/GenBank/DDBJ whole genome shotgun (WGS) entry which is preliminary data.</text>
</comment>
<organism evidence="2 3">
    <name type="scientific">Ruminococcus flavefaciens 007c</name>
    <dbReference type="NCBI Taxonomy" id="1341157"/>
    <lineage>
        <taxon>Bacteria</taxon>
        <taxon>Bacillati</taxon>
        <taxon>Bacillota</taxon>
        <taxon>Clostridia</taxon>
        <taxon>Eubacteriales</taxon>
        <taxon>Oscillospiraceae</taxon>
        <taxon>Ruminococcus</taxon>
    </lineage>
</organism>
<name>W7UEI3_RUMFL</name>
<evidence type="ECO:0000256" key="1">
    <source>
        <dbReference type="SAM" id="SignalP"/>
    </source>
</evidence>
<keyword evidence="3" id="KW-1185">Reference proteome</keyword>
<protein>
    <recommendedName>
        <fullName evidence="4">Lipoprotein</fullName>
    </recommendedName>
</protein>
<feature type="signal peptide" evidence="1">
    <location>
        <begin position="1"/>
        <end position="24"/>
    </location>
</feature>
<dbReference type="PATRIC" id="fig|1341157.4.peg.3119"/>
<reference evidence="2 3" key="1">
    <citation type="journal article" date="2014" name="PLoS ONE">
        <title>Rumen cellulosomics: divergent fiber-degrading strategies revealed by comparative genome-wide analysis of six ruminococcal strains.</title>
        <authorList>
            <person name="Dassa B."/>
            <person name="Borovok I."/>
            <person name="Ruimy-Israeli V."/>
            <person name="Lamed R."/>
            <person name="Flint H.J."/>
            <person name="Duncan S.H."/>
            <person name="Henrissat B."/>
            <person name="Coutinho P."/>
            <person name="Morrison M."/>
            <person name="Mosoni P."/>
            <person name="Yeoman C.J."/>
            <person name="White B.A."/>
            <person name="Bayer E.A."/>
        </authorList>
    </citation>
    <scope>NUCLEOTIDE SEQUENCE [LARGE SCALE GENOMIC DNA]</scope>
    <source>
        <strain evidence="2 3">007c</strain>
    </source>
</reference>
<proteinExistence type="predicted"/>
<dbReference type="AlphaFoldDB" id="W7UEI3"/>
<accession>W7UEI3</accession>
<evidence type="ECO:0000313" key="3">
    <source>
        <dbReference type="Proteomes" id="UP000019365"/>
    </source>
</evidence>
<sequence>MKALKMFSVLAAAIICLCSCSNTSDNKEKSTSGEAATTAPFGGIVPKEEKFAGKNGFDVDLTAMSSSMVYAQVSDMITNPDSYKGKSVRAKGPFSYLKDDQSGNEYFAVIISDATACCSQGIEFVLEGNKQYPKDYPAVDTEITVTGTFNYYYEGQNIYCQLLDAKLEEGGLSW</sequence>
<dbReference type="EMBL" id="ATAX01000036">
    <property type="protein sequence ID" value="EWM52343.1"/>
    <property type="molecule type" value="Genomic_DNA"/>
</dbReference>
<gene>
    <name evidence="2" type="ORF">RF007C_13410</name>
</gene>
<evidence type="ECO:0008006" key="4">
    <source>
        <dbReference type="Google" id="ProtNLM"/>
    </source>
</evidence>
<dbReference type="OrthoDB" id="359707at2"/>